<name>A8ADH4_CITK8</name>
<evidence type="ECO:0000313" key="2">
    <source>
        <dbReference type="Proteomes" id="UP000008148"/>
    </source>
</evidence>
<keyword evidence="2" id="KW-1185">Reference proteome</keyword>
<dbReference type="AlphaFoldDB" id="A8ADH4"/>
<evidence type="ECO:0000313" key="1">
    <source>
        <dbReference type="EMBL" id="ABV11537.1"/>
    </source>
</evidence>
<dbReference type="KEGG" id="cko:CKO_00374"/>
<dbReference type="HOGENOM" id="CLU_2804679_0_0_6"/>
<dbReference type="STRING" id="290338.CKO_00374"/>
<protein>
    <submittedName>
        <fullName evidence="1">Uncharacterized protein</fullName>
    </submittedName>
</protein>
<reference evidence="1 2" key="1">
    <citation type="submission" date="2007-08" db="EMBL/GenBank/DDBJ databases">
        <authorList>
            <consortium name="The Citrobacter koseri Genome Sequencing Project"/>
            <person name="McClelland M."/>
            <person name="Sanderson E.K."/>
            <person name="Porwollik S."/>
            <person name="Spieth J."/>
            <person name="Clifton W.S."/>
            <person name="Latreille P."/>
            <person name="Courtney L."/>
            <person name="Wang C."/>
            <person name="Pepin K."/>
            <person name="Bhonagiri V."/>
            <person name="Nash W."/>
            <person name="Johnson M."/>
            <person name="Thiruvilangam P."/>
            <person name="Wilson R."/>
        </authorList>
    </citation>
    <scope>NUCLEOTIDE SEQUENCE [LARGE SCALE GENOMIC DNA]</scope>
    <source>
        <strain evidence="2">ATCC BAA-895 / CDC 4225-83 / SGSC4696</strain>
    </source>
</reference>
<organism evidence="1 2">
    <name type="scientific">Citrobacter koseri (strain ATCC BAA-895 / CDC 4225-83 / SGSC4696)</name>
    <dbReference type="NCBI Taxonomy" id="290338"/>
    <lineage>
        <taxon>Bacteria</taxon>
        <taxon>Pseudomonadati</taxon>
        <taxon>Pseudomonadota</taxon>
        <taxon>Gammaproteobacteria</taxon>
        <taxon>Enterobacterales</taxon>
        <taxon>Enterobacteriaceae</taxon>
        <taxon>Citrobacter</taxon>
    </lineage>
</organism>
<dbReference type="EMBL" id="CP000822">
    <property type="protein sequence ID" value="ABV11537.1"/>
    <property type="molecule type" value="Genomic_DNA"/>
</dbReference>
<proteinExistence type="predicted"/>
<gene>
    <name evidence="1" type="ordered locus">CKO_00374</name>
</gene>
<dbReference type="Proteomes" id="UP000008148">
    <property type="component" value="Chromosome"/>
</dbReference>
<sequence>MKPRLSASRSNSCRREKWRRLAPFFYPGYGKTAPDGAALIGPTIKDRRPDKAFFAAIRHSYALTTAR</sequence>
<accession>A8ADH4</accession>